<evidence type="ECO:0000256" key="1">
    <source>
        <dbReference type="ARBA" id="ARBA00021390"/>
    </source>
</evidence>
<dbReference type="InterPro" id="IPR018356">
    <property type="entry name" value="Tscrpt_reg_HTH_DeoR_CS"/>
</dbReference>
<sequence length="249" mass="27990">MNIKEARHQIILDKLKSAGTVSVNALSEEMDVAQMTVRRDLKELENHKQLIRVHGGAVLPEQYYNELANDEKKALQSASKSEIAQKASALIQDGDTVFIGSGTTNESLYPYLNDKSLHIITNSLHIFQQYTHHDHIDVVLVGGRYRTKTGTFVGVLANAVLERLNIDKCFIGANGIYNQYVSTANEEEAQANKIILDQSKEKYITADQSKFNIRAFIEFYDIAQLTGIITDDALDSSVYESYSDYTKIY</sequence>
<dbReference type="Proteomes" id="UP001171687">
    <property type="component" value="Unassembled WGS sequence"/>
</dbReference>
<dbReference type="SUPFAM" id="SSF46785">
    <property type="entry name" value="Winged helix' DNA-binding domain"/>
    <property type="match status" value="1"/>
</dbReference>
<comment type="caution">
    <text evidence="9">The sequence shown here is derived from an EMBL/GenBank/DDBJ whole genome shotgun (WGS) entry which is preliminary data.</text>
</comment>
<dbReference type="RefSeq" id="WP_059106526.1">
    <property type="nucleotide sequence ID" value="NZ_AP024589.1"/>
</dbReference>
<accession>A0AAW7M5M4</accession>
<dbReference type="InterPro" id="IPR050313">
    <property type="entry name" value="Carb_Metab_HTH_regulators"/>
</dbReference>
<dbReference type="Pfam" id="PF08220">
    <property type="entry name" value="HTH_DeoR"/>
    <property type="match status" value="1"/>
</dbReference>
<dbReference type="SUPFAM" id="SSF100950">
    <property type="entry name" value="NagB/RpiA/CoA transferase-like"/>
    <property type="match status" value="1"/>
</dbReference>
<organism evidence="9 10">
    <name type="scientific">Staphylococcus auricularis</name>
    <dbReference type="NCBI Taxonomy" id="29379"/>
    <lineage>
        <taxon>Bacteria</taxon>
        <taxon>Bacillati</taxon>
        <taxon>Bacillota</taxon>
        <taxon>Bacilli</taxon>
        <taxon>Bacillales</taxon>
        <taxon>Staphylococcaceae</taxon>
        <taxon>Staphylococcus</taxon>
    </lineage>
</organism>
<dbReference type="InterPro" id="IPR014036">
    <property type="entry name" value="DeoR-like_C"/>
</dbReference>
<keyword evidence="2" id="KW-0678">Repressor</keyword>
<keyword evidence="6" id="KW-0804">Transcription</keyword>
<comment type="function">
    <text evidence="7">Repressor of the lactose catabolism operon. Galactose-6-phosphate is the inducer.</text>
</comment>
<evidence type="ECO:0000259" key="8">
    <source>
        <dbReference type="PROSITE" id="PS51000"/>
    </source>
</evidence>
<evidence type="ECO:0000256" key="7">
    <source>
        <dbReference type="ARBA" id="ARBA00024937"/>
    </source>
</evidence>
<dbReference type="InterPro" id="IPR036390">
    <property type="entry name" value="WH_DNA-bd_sf"/>
</dbReference>
<dbReference type="SMART" id="SM00420">
    <property type="entry name" value="HTH_DEOR"/>
    <property type="match status" value="1"/>
</dbReference>
<dbReference type="GO" id="GO:0005988">
    <property type="term" value="P:lactose metabolic process"/>
    <property type="evidence" value="ECO:0007669"/>
    <property type="project" value="UniProtKB-KW"/>
</dbReference>
<evidence type="ECO:0000256" key="2">
    <source>
        <dbReference type="ARBA" id="ARBA00022491"/>
    </source>
</evidence>
<gene>
    <name evidence="9" type="ORF">QYH67_01395</name>
</gene>
<dbReference type="InterPro" id="IPR037171">
    <property type="entry name" value="NagB/RpiA_transferase-like"/>
</dbReference>
<protein>
    <recommendedName>
        <fullName evidence="1">Lactose phosphotransferase system repressor</fullName>
    </recommendedName>
</protein>
<dbReference type="PRINTS" id="PR00037">
    <property type="entry name" value="HTHLACR"/>
</dbReference>
<proteinExistence type="predicted"/>
<evidence type="ECO:0000313" key="10">
    <source>
        <dbReference type="Proteomes" id="UP001171687"/>
    </source>
</evidence>
<reference evidence="9" key="1">
    <citation type="submission" date="2023-07" db="EMBL/GenBank/DDBJ databases">
        <title>Evaluation of the beneficial properties of pineapple isolates.</title>
        <authorList>
            <person name="Adefiranye O."/>
        </authorList>
    </citation>
    <scope>NUCLEOTIDE SEQUENCE</scope>
    <source>
        <strain evidence="9">PAPLE_T1</strain>
    </source>
</reference>
<dbReference type="GeneID" id="64982586"/>
<dbReference type="EMBL" id="JAUHQC010000006">
    <property type="protein sequence ID" value="MDN4532242.1"/>
    <property type="molecule type" value="Genomic_DNA"/>
</dbReference>
<feature type="domain" description="HTH deoR-type" evidence="8">
    <location>
        <begin position="4"/>
        <end position="59"/>
    </location>
</feature>
<keyword evidence="5 9" id="KW-0238">DNA-binding</keyword>
<dbReference type="PROSITE" id="PS51000">
    <property type="entry name" value="HTH_DEOR_2"/>
    <property type="match status" value="1"/>
</dbReference>
<evidence type="ECO:0000256" key="3">
    <source>
        <dbReference type="ARBA" id="ARBA00022736"/>
    </source>
</evidence>
<dbReference type="InterPro" id="IPR001034">
    <property type="entry name" value="DeoR_HTH"/>
</dbReference>
<evidence type="ECO:0000256" key="4">
    <source>
        <dbReference type="ARBA" id="ARBA00023015"/>
    </source>
</evidence>
<dbReference type="SMART" id="SM01134">
    <property type="entry name" value="DeoRC"/>
    <property type="match status" value="1"/>
</dbReference>
<dbReference type="Gene3D" id="1.10.10.10">
    <property type="entry name" value="Winged helix-like DNA-binding domain superfamily/Winged helix DNA-binding domain"/>
    <property type="match status" value="1"/>
</dbReference>
<dbReference type="PANTHER" id="PTHR30363">
    <property type="entry name" value="HTH-TYPE TRANSCRIPTIONAL REGULATOR SRLR-RELATED"/>
    <property type="match status" value="1"/>
</dbReference>
<keyword evidence="4" id="KW-0805">Transcription regulation</keyword>
<dbReference type="PROSITE" id="PS00894">
    <property type="entry name" value="HTH_DEOR_1"/>
    <property type="match status" value="1"/>
</dbReference>
<name>A0AAW7M5M4_9STAP</name>
<evidence type="ECO:0000256" key="5">
    <source>
        <dbReference type="ARBA" id="ARBA00023125"/>
    </source>
</evidence>
<dbReference type="PANTHER" id="PTHR30363:SF4">
    <property type="entry name" value="GLYCEROL-3-PHOSPHATE REGULON REPRESSOR"/>
    <property type="match status" value="1"/>
</dbReference>
<keyword evidence="3" id="KW-0423">Lactose metabolism</keyword>
<dbReference type="GO" id="GO:0003700">
    <property type="term" value="F:DNA-binding transcription factor activity"/>
    <property type="evidence" value="ECO:0007669"/>
    <property type="project" value="InterPro"/>
</dbReference>
<dbReference type="Pfam" id="PF00455">
    <property type="entry name" value="DeoRC"/>
    <property type="match status" value="1"/>
</dbReference>
<dbReference type="GO" id="GO:0003677">
    <property type="term" value="F:DNA binding"/>
    <property type="evidence" value="ECO:0007669"/>
    <property type="project" value="UniProtKB-KW"/>
</dbReference>
<dbReference type="InterPro" id="IPR036388">
    <property type="entry name" value="WH-like_DNA-bd_sf"/>
</dbReference>
<dbReference type="AlphaFoldDB" id="A0AAW7M5M4"/>
<evidence type="ECO:0000313" key="9">
    <source>
        <dbReference type="EMBL" id="MDN4532242.1"/>
    </source>
</evidence>
<dbReference type="Gene3D" id="3.40.50.1360">
    <property type="match status" value="1"/>
</dbReference>
<evidence type="ECO:0000256" key="6">
    <source>
        <dbReference type="ARBA" id="ARBA00023163"/>
    </source>
</evidence>